<evidence type="ECO:0000256" key="1">
    <source>
        <dbReference type="ARBA" id="ARBA00001970"/>
    </source>
</evidence>
<feature type="transmembrane region" description="Helical" evidence="11">
    <location>
        <begin position="30"/>
        <end position="49"/>
    </location>
</feature>
<dbReference type="OrthoDB" id="907479at2759"/>
<dbReference type="EMBL" id="SIDB01000001">
    <property type="protein sequence ID" value="KAI3438231.1"/>
    <property type="molecule type" value="Genomic_DNA"/>
</dbReference>
<keyword evidence="8 11" id="KW-1133">Transmembrane helix</keyword>
<dbReference type="PANTHER" id="PTHR10106">
    <property type="entry name" value="CYTOCHROME B561-RELATED"/>
    <property type="match status" value="1"/>
</dbReference>
<comment type="cofactor">
    <cofactor evidence="1">
        <name>heme b</name>
        <dbReference type="ChEBI" id="CHEBI:60344"/>
    </cofactor>
</comment>
<evidence type="ECO:0000256" key="8">
    <source>
        <dbReference type="ARBA" id="ARBA00022989"/>
    </source>
</evidence>
<proteinExistence type="predicted"/>
<dbReference type="PANTHER" id="PTHR10106:SF0">
    <property type="entry name" value="LD36721P"/>
    <property type="match status" value="1"/>
</dbReference>
<dbReference type="Pfam" id="PF03188">
    <property type="entry name" value="Cytochrom_B561"/>
    <property type="match status" value="1"/>
</dbReference>
<feature type="transmembrane region" description="Helical" evidence="11">
    <location>
        <begin position="142"/>
        <end position="164"/>
    </location>
</feature>
<evidence type="ECO:0000256" key="9">
    <source>
        <dbReference type="ARBA" id="ARBA00023004"/>
    </source>
</evidence>
<keyword evidence="14" id="KW-1185">Reference proteome</keyword>
<keyword evidence="5 11" id="KW-0812">Transmembrane</keyword>
<keyword evidence="6" id="KW-0479">Metal-binding</keyword>
<dbReference type="InterPro" id="IPR006593">
    <property type="entry name" value="Cyt_b561/ferric_Rdtase_TM"/>
</dbReference>
<sequence length="242" mass="25856">MATWLFGTLGGVKLSPRPVPGGNDTGQLFNWHPLLITLAFPVLMAEAVLAYKAPLLNLQGDRPRSKAYHLMLHTAALLLTILGVVAAFKSHTLQRPAATPNLYSVHSWLGMSVLTLLTLQYCLGAAAYVFPKLSAAQRRALGPLHTFLGRSIFAAGLATMAVGIQEKATFVQAFAKPALRSGVMTLPAALVVLLLLLGIAVLYHHAPPAAPAPQQQWEREEVVSLVEAVEPSTSFDGEAHTA</sequence>
<dbReference type="SMART" id="SM00665">
    <property type="entry name" value="B561"/>
    <property type="match status" value="1"/>
</dbReference>
<dbReference type="GO" id="GO:0016020">
    <property type="term" value="C:membrane"/>
    <property type="evidence" value="ECO:0007669"/>
    <property type="project" value="UniProtKB-SubCell"/>
</dbReference>
<dbReference type="PROSITE" id="PS50939">
    <property type="entry name" value="CYTOCHROME_B561"/>
    <property type="match status" value="1"/>
</dbReference>
<gene>
    <name evidence="13" type="ORF">D9Q98_000668</name>
</gene>
<keyword evidence="3" id="KW-0813">Transport</keyword>
<evidence type="ECO:0000256" key="6">
    <source>
        <dbReference type="ARBA" id="ARBA00022723"/>
    </source>
</evidence>
<keyword evidence="4" id="KW-0349">Heme</keyword>
<feature type="transmembrane region" description="Helical" evidence="11">
    <location>
        <begin position="70"/>
        <end position="88"/>
    </location>
</feature>
<comment type="caution">
    <text evidence="13">The sequence shown here is derived from an EMBL/GenBank/DDBJ whole genome shotgun (WGS) entry which is preliminary data.</text>
</comment>
<reference evidence="13" key="1">
    <citation type="journal article" date="2019" name="Plant J.">
        <title>Chlorella vulgaris genome assembly and annotation reveals the molecular basis for metabolic acclimation to high light conditions.</title>
        <authorList>
            <person name="Cecchin M."/>
            <person name="Marcolungo L."/>
            <person name="Rossato M."/>
            <person name="Girolomoni L."/>
            <person name="Cosentino E."/>
            <person name="Cuine S."/>
            <person name="Li-Beisson Y."/>
            <person name="Delledonne M."/>
            <person name="Ballottari M."/>
        </authorList>
    </citation>
    <scope>NUCLEOTIDE SEQUENCE</scope>
    <source>
        <strain evidence="13">211/11P</strain>
    </source>
</reference>
<accession>A0A9D4TYI4</accession>
<evidence type="ECO:0000313" key="14">
    <source>
        <dbReference type="Proteomes" id="UP001055712"/>
    </source>
</evidence>
<feature type="transmembrane region" description="Helical" evidence="11">
    <location>
        <begin position="108"/>
        <end position="130"/>
    </location>
</feature>
<dbReference type="Gene3D" id="1.20.120.1770">
    <property type="match status" value="1"/>
</dbReference>
<feature type="domain" description="Cytochrome b561" evidence="12">
    <location>
        <begin position="1"/>
        <end position="206"/>
    </location>
</feature>
<evidence type="ECO:0000313" key="13">
    <source>
        <dbReference type="EMBL" id="KAI3438231.1"/>
    </source>
</evidence>
<organism evidence="13 14">
    <name type="scientific">Chlorella vulgaris</name>
    <name type="common">Green alga</name>
    <dbReference type="NCBI Taxonomy" id="3077"/>
    <lineage>
        <taxon>Eukaryota</taxon>
        <taxon>Viridiplantae</taxon>
        <taxon>Chlorophyta</taxon>
        <taxon>core chlorophytes</taxon>
        <taxon>Trebouxiophyceae</taxon>
        <taxon>Chlorellales</taxon>
        <taxon>Chlorellaceae</taxon>
        <taxon>Chlorella clade</taxon>
        <taxon>Chlorella</taxon>
    </lineage>
</organism>
<dbReference type="GO" id="GO:0016491">
    <property type="term" value="F:oxidoreductase activity"/>
    <property type="evidence" value="ECO:0007669"/>
    <property type="project" value="InterPro"/>
</dbReference>
<dbReference type="GO" id="GO:0046872">
    <property type="term" value="F:metal ion binding"/>
    <property type="evidence" value="ECO:0007669"/>
    <property type="project" value="UniProtKB-KW"/>
</dbReference>
<evidence type="ECO:0000256" key="5">
    <source>
        <dbReference type="ARBA" id="ARBA00022692"/>
    </source>
</evidence>
<comment type="subcellular location">
    <subcellularLocation>
        <location evidence="2">Membrane</location>
        <topology evidence="2">Multi-pass membrane protein</topology>
    </subcellularLocation>
</comment>
<feature type="transmembrane region" description="Helical" evidence="11">
    <location>
        <begin position="184"/>
        <end position="203"/>
    </location>
</feature>
<evidence type="ECO:0000259" key="12">
    <source>
        <dbReference type="PROSITE" id="PS50939"/>
    </source>
</evidence>
<name>A0A9D4TYI4_CHLVU</name>
<dbReference type="Proteomes" id="UP001055712">
    <property type="component" value="Unassembled WGS sequence"/>
</dbReference>
<evidence type="ECO:0000256" key="10">
    <source>
        <dbReference type="ARBA" id="ARBA00023136"/>
    </source>
</evidence>
<keyword evidence="9" id="KW-0408">Iron</keyword>
<dbReference type="AlphaFoldDB" id="A0A9D4TYI4"/>
<keyword evidence="10 11" id="KW-0472">Membrane</keyword>
<evidence type="ECO:0000256" key="3">
    <source>
        <dbReference type="ARBA" id="ARBA00022448"/>
    </source>
</evidence>
<dbReference type="InterPro" id="IPR043205">
    <property type="entry name" value="CYB561/CYBRD1-like"/>
</dbReference>
<evidence type="ECO:0000256" key="2">
    <source>
        <dbReference type="ARBA" id="ARBA00004141"/>
    </source>
</evidence>
<evidence type="ECO:0000256" key="4">
    <source>
        <dbReference type="ARBA" id="ARBA00022617"/>
    </source>
</evidence>
<keyword evidence="7" id="KW-0249">Electron transport</keyword>
<reference evidence="13" key="2">
    <citation type="submission" date="2020-11" db="EMBL/GenBank/DDBJ databases">
        <authorList>
            <person name="Cecchin M."/>
            <person name="Marcolungo L."/>
            <person name="Rossato M."/>
            <person name="Girolomoni L."/>
            <person name="Cosentino E."/>
            <person name="Cuine S."/>
            <person name="Li-Beisson Y."/>
            <person name="Delledonne M."/>
            <person name="Ballottari M."/>
        </authorList>
    </citation>
    <scope>NUCLEOTIDE SEQUENCE</scope>
    <source>
        <strain evidence="13">211/11P</strain>
        <tissue evidence="13">Whole cell</tissue>
    </source>
</reference>
<protein>
    <recommendedName>
        <fullName evidence="12">Cytochrome b561 domain-containing protein</fullName>
    </recommendedName>
</protein>
<evidence type="ECO:0000256" key="11">
    <source>
        <dbReference type="SAM" id="Phobius"/>
    </source>
</evidence>
<evidence type="ECO:0000256" key="7">
    <source>
        <dbReference type="ARBA" id="ARBA00022982"/>
    </source>
</evidence>